<organism evidence="1 2">
    <name type="scientific">Paraglaciecola hydrolytica</name>
    <dbReference type="NCBI Taxonomy" id="1799789"/>
    <lineage>
        <taxon>Bacteria</taxon>
        <taxon>Pseudomonadati</taxon>
        <taxon>Pseudomonadota</taxon>
        <taxon>Gammaproteobacteria</taxon>
        <taxon>Alteromonadales</taxon>
        <taxon>Alteromonadaceae</taxon>
        <taxon>Paraglaciecola</taxon>
    </lineage>
</organism>
<reference evidence="2" key="1">
    <citation type="submission" date="2016-02" db="EMBL/GenBank/DDBJ databases">
        <authorList>
            <person name="Schultz-Johansen M."/>
            <person name="Glaring M.A."/>
            <person name="Bech P.K."/>
            <person name="Stougaard P."/>
        </authorList>
    </citation>
    <scope>NUCLEOTIDE SEQUENCE [LARGE SCALE GENOMIC DNA]</scope>
    <source>
        <strain evidence="2">S66</strain>
    </source>
</reference>
<evidence type="ECO:0000313" key="2">
    <source>
        <dbReference type="Proteomes" id="UP000070299"/>
    </source>
</evidence>
<name>A0A136A2M4_9ALTE</name>
<dbReference type="EMBL" id="LSNE01000005">
    <property type="protein sequence ID" value="KXI29481.1"/>
    <property type="molecule type" value="Genomic_DNA"/>
</dbReference>
<accession>A0A136A2M4</accession>
<protein>
    <submittedName>
        <fullName evidence="1">Nitrogen fixation protein FixH</fullName>
    </submittedName>
</protein>
<dbReference type="Proteomes" id="UP000070299">
    <property type="component" value="Unassembled WGS sequence"/>
</dbReference>
<dbReference type="InterPro" id="IPR008620">
    <property type="entry name" value="FixH"/>
</dbReference>
<gene>
    <name evidence="1" type="ORF">AX660_13195</name>
</gene>
<dbReference type="Pfam" id="PF05751">
    <property type="entry name" value="FixH"/>
    <property type="match status" value="1"/>
</dbReference>
<proteinExistence type="predicted"/>
<dbReference type="STRING" id="1799789.AX660_13195"/>
<keyword evidence="2" id="KW-1185">Reference proteome</keyword>
<dbReference type="AlphaFoldDB" id="A0A136A2M4"/>
<evidence type="ECO:0000313" key="1">
    <source>
        <dbReference type="EMBL" id="KXI29481.1"/>
    </source>
</evidence>
<comment type="caution">
    <text evidence="1">The sequence shown here is derived from an EMBL/GenBank/DDBJ whole genome shotgun (WGS) entry which is preliminary data.</text>
</comment>
<sequence>MLHLAFDSEDSIVQDDYYNEGRSINLDLHKVEQARVRNIETYMKFSADSVQIEVVQGDVGDGSALILDFFHSTQNFKDFKVTLLKDANGIYRGNIEQAIDGKWRISLHPHDNSWKIQQVVYLPQSKALLFKP</sequence>